<dbReference type="GO" id="GO:0016226">
    <property type="term" value="P:iron-sulfur cluster assembly"/>
    <property type="evidence" value="ECO:0007669"/>
    <property type="project" value="InterPro"/>
</dbReference>
<dbReference type="PANTHER" id="PTHR13166">
    <property type="entry name" value="PROTEIN C6ORF149"/>
    <property type="match status" value="1"/>
</dbReference>
<keyword evidence="5" id="KW-1185">Reference proteome</keyword>
<sequence length="134" mass="14973">MSAVGPTREQIMALYRAHLATARAFNSYNFRQYFERRTRDSFRAHLYPSTSQASQSVSESTEKLSKVPTSTSGAVSVAPASLAEFYEDKAAELKVLQRAAVVNQMYAGDRLVVEDPSMRDWIVRSSDQIGTDKD</sequence>
<organism evidence="4 5">
    <name type="scientific">Malassezia caprae</name>
    <dbReference type="NCBI Taxonomy" id="1381934"/>
    <lineage>
        <taxon>Eukaryota</taxon>
        <taxon>Fungi</taxon>
        <taxon>Dikarya</taxon>
        <taxon>Basidiomycota</taxon>
        <taxon>Ustilaginomycotina</taxon>
        <taxon>Malasseziomycetes</taxon>
        <taxon>Malasseziales</taxon>
        <taxon>Malasseziaceae</taxon>
        <taxon>Malassezia</taxon>
    </lineage>
</organism>
<dbReference type="InterPro" id="IPR045297">
    <property type="entry name" value="Complex1_LYR_LYRM4"/>
</dbReference>
<dbReference type="GO" id="GO:1990221">
    <property type="term" value="C:L-cysteine desulfurase complex"/>
    <property type="evidence" value="ECO:0007669"/>
    <property type="project" value="TreeGrafter"/>
</dbReference>
<name>A0AAF0EAN9_9BASI</name>
<evidence type="ECO:0000256" key="2">
    <source>
        <dbReference type="SAM" id="MobiDB-lite"/>
    </source>
</evidence>
<feature type="region of interest" description="Disordered" evidence="2">
    <location>
        <begin position="45"/>
        <end position="70"/>
    </location>
</feature>
<proteinExistence type="inferred from homology"/>
<feature type="compositionally biased region" description="Low complexity" evidence="2">
    <location>
        <begin position="49"/>
        <end position="59"/>
    </location>
</feature>
<evidence type="ECO:0000256" key="1">
    <source>
        <dbReference type="ARBA" id="ARBA00009508"/>
    </source>
</evidence>
<dbReference type="GO" id="GO:0005739">
    <property type="term" value="C:mitochondrion"/>
    <property type="evidence" value="ECO:0007669"/>
    <property type="project" value="TreeGrafter"/>
</dbReference>
<reference evidence="4" key="1">
    <citation type="submission" date="2023-03" db="EMBL/GenBank/DDBJ databases">
        <title>Mating type loci evolution in Malassezia.</title>
        <authorList>
            <person name="Coelho M.A."/>
        </authorList>
    </citation>
    <scope>NUCLEOTIDE SEQUENCE</scope>
    <source>
        <strain evidence="4">CBS 10434</strain>
    </source>
</reference>
<dbReference type="CDD" id="cd20264">
    <property type="entry name" value="Complex1_LYR_LYRM4"/>
    <property type="match status" value="1"/>
</dbReference>
<dbReference type="InterPro" id="IPR008011">
    <property type="entry name" value="Complex1_LYR_dom"/>
</dbReference>
<dbReference type="InterPro" id="IPR051522">
    <property type="entry name" value="ISC_assembly_LYR"/>
</dbReference>
<dbReference type="Proteomes" id="UP001220961">
    <property type="component" value="Chromosome 3"/>
</dbReference>
<evidence type="ECO:0000313" key="5">
    <source>
        <dbReference type="Proteomes" id="UP001220961"/>
    </source>
</evidence>
<dbReference type="Pfam" id="PF05347">
    <property type="entry name" value="Complex1_LYR"/>
    <property type="match status" value="1"/>
</dbReference>
<dbReference type="AlphaFoldDB" id="A0AAF0EAN9"/>
<feature type="domain" description="Complex 1 LYR protein" evidence="3">
    <location>
        <begin position="10"/>
        <end position="46"/>
    </location>
</feature>
<dbReference type="PANTHER" id="PTHR13166:SF7">
    <property type="entry name" value="LYR MOTIF-CONTAINING PROTEIN 4"/>
    <property type="match status" value="1"/>
</dbReference>
<comment type="similarity">
    <text evidence="1">Belongs to the complex I LYR family.</text>
</comment>
<evidence type="ECO:0000313" key="4">
    <source>
        <dbReference type="EMBL" id="WFD19187.1"/>
    </source>
</evidence>
<dbReference type="EMBL" id="CP119910">
    <property type="protein sequence ID" value="WFD19187.1"/>
    <property type="molecule type" value="Genomic_DNA"/>
</dbReference>
<gene>
    <name evidence="4" type="ORF">MCAP1_001410</name>
</gene>
<accession>A0AAF0EAN9</accession>
<protein>
    <recommendedName>
        <fullName evidence="3">Complex 1 LYR protein domain-containing protein</fullName>
    </recommendedName>
</protein>
<evidence type="ECO:0000259" key="3">
    <source>
        <dbReference type="Pfam" id="PF05347"/>
    </source>
</evidence>